<reference evidence="1 2" key="1">
    <citation type="submission" date="2016-11" db="EMBL/GenBank/DDBJ databases">
        <authorList>
            <person name="Jaros S."/>
            <person name="Januszkiewicz K."/>
            <person name="Wedrychowicz H."/>
        </authorList>
    </citation>
    <scope>NUCLEOTIDE SEQUENCE [LARGE SCALE GENOMIC DNA]</scope>
    <source>
        <strain evidence="1 2">GAS95</strain>
    </source>
</reference>
<dbReference type="Proteomes" id="UP000185151">
    <property type="component" value="Unassembled WGS sequence"/>
</dbReference>
<dbReference type="AlphaFoldDB" id="A0A1N6KYL3"/>
<gene>
    <name evidence="1" type="ORF">SAMN05444165_5284</name>
</gene>
<proteinExistence type="predicted"/>
<evidence type="ECO:0000313" key="1">
    <source>
        <dbReference type="EMBL" id="SIO61603.1"/>
    </source>
</evidence>
<protein>
    <submittedName>
        <fullName evidence="1">Uncharacterized protein</fullName>
    </submittedName>
</protein>
<dbReference type="RefSeq" id="WP_074300290.1">
    <property type="nucleotide sequence ID" value="NZ_FSRU01000002.1"/>
</dbReference>
<evidence type="ECO:0000313" key="2">
    <source>
        <dbReference type="Proteomes" id="UP000185151"/>
    </source>
</evidence>
<accession>A0A1N6KYL3</accession>
<dbReference type="EMBL" id="FSRU01000002">
    <property type="protein sequence ID" value="SIO61603.1"/>
    <property type="molecule type" value="Genomic_DNA"/>
</dbReference>
<sequence>MPSNGSRWSRICREVRGQGLSDSAFSEILTKATQHGLLRLSIADKFALGVTGDGRCDLSGLAKAVTAQRNSLELYEAGLSRMGKGKMPISRGGQQGGAPAKPLDAEEMQLAVAQWELRVSRDCLIHEDTRFRAMVSSLAYFLGEVTDAEYRLLGKALNTPGLEMHLSEQMALSKPLMVMLPPFPLTSTRGGEMADCDRNL</sequence>
<keyword evidence="2" id="KW-1185">Reference proteome</keyword>
<name>A0A1N6KYL3_9BURK</name>
<organism evidence="1 2">
    <name type="scientific">Paraburkholderia phenazinium</name>
    <dbReference type="NCBI Taxonomy" id="60549"/>
    <lineage>
        <taxon>Bacteria</taxon>
        <taxon>Pseudomonadati</taxon>
        <taxon>Pseudomonadota</taxon>
        <taxon>Betaproteobacteria</taxon>
        <taxon>Burkholderiales</taxon>
        <taxon>Burkholderiaceae</taxon>
        <taxon>Paraburkholderia</taxon>
    </lineage>
</organism>